<dbReference type="PANTHER" id="PTHR43531">
    <property type="entry name" value="PROTEIN ICFG"/>
    <property type="match status" value="1"/>
</dbReference>
<evidence type="ECO:0000256" key="4">
    <source>
        <dbReference type="PROSITE-ProRule" id="PRU00284"/>
    </source>
</evidence>
<keyword evidence="1" id="KW-0488">Methylation</keyword>
<dbReference type="PROSITE" id="PS50885">
    <property type="entry name" value="HAMP"/>
    <property type="match status" value="2"/>
</dbReference>
<comment type="similarity">
    <text evidence="3">Belongs to the methyl-accepting chemotaxis (MCP) protein family.</text>
</comment>
<evidence type="ECO:0000313" key="9">
    <source>
        <dbReference type="EMBL" id="MDD1795098.1"/>
    </source>
</evidence>
<dbReference type="RefSeq" id="WP_274165903.1">
    <property type="nucleotide sequence ID" value="NZ_JAJUBC010000024.1"/>
</dbReference>
<organism evidence="9 10">
    <name type="scientific">Enterovibrio gelatinilyticus</name>
    <dbReference type="NCBI Taxonomy" id="2899819"/>
    <lineage>
        <taxon>Bacteria</taxon>
        <taxon>Pseudomonadati</taxon>
        <taxon>Pseudomonadota</taxon>
        <taxon>Gammaproteobacteria</taxon>
        <taxon>Vibrionales</taxon>
        <taxon>Vibrionaceae</taxon>
        <taxon>Enterovibrio</taxon>
    </lineage>
</organism>
<protein>
    <submittedName>
        <fullName evidence="9">Methyl-accepting chemotaxis protein</fullName>
    </submittedName>
</protein>
<gene>
    <name evidence="9" type="ORF">LRP50_18375</name>
</gene>
<dbReference type="SUPFAM" id="SSF58104">
    <property type="entry name" value="Methyl-accepting chemotaxis protein (MCP) signaling domain"/>
    <property type="match status" value="1"/>
</dbReference>
<evidence type="ECO:0000256" key="2">
    <source>
        <dbReference type="ARBA" id="ARBA00023224"/>
    </source>
</evidence>
<dbReference type="Gene3D" id="3.30.450.20">
    <property type="entry name" value="PAS domain"/>
    <property type="match status" value="1"/>
</dbReference>
<keyword evidence="2 4" id="KW-0807">Transducer</keyword>
<feature type="domain" description="HAMP" evidence="8">
    <location>
        <begin position="344"/>
        <end position="397"/>
    </location>
</feature>
<dbReference type="Pfam" id="PF00672">
    <property type="entry name" value="HAMP"/>
    <property type="match status" value="1"/>
</dbReference>
<dbReference type="Proteomes" id="UP001149400">
    <property type="component" value="Unassembled WGS sequence"/>
</dbReference>
<dbReference type="SMART" id="SM00304">
    <property type="entry name" value="HAMP"/>
    <property type="match status" value="2"/>
</dbReference>
<dbReference type="PANTHER" id="PTHR43531:SF14">
    <property type="entry name" value="METHYL-ACCEPTING CHEMOTAXIS PROTEIN I-RELATED"/>
    <property type="match status" value="1"/>
</dbReference>
<dbReference type="InterPro" id="IPR004089">
    <property type="entry name" value="MCPsignal_dom"/>
</dbReference>
<keyword evidence="10" id="KW-1185">Reference proteome</keyword>
<dbReference type="Gene3D" id="6.10.340.10">
    <property type="match status" value="1"/>
</dbReference>
<evidence type="ECO:0000256" key="5">
    <source>
        <dbReference type="SAM" id="MobiDB-lite"/>
    </source>
</evidence>
<dbReference type="Gene3D" id="1.10.287.950">
    <property type="entry name" value="Methyl-accepting chemotaxis protein"/>
    <property type="match status" value="1"/>
</dbReference>
<feature type="compositionally biased region" description="Polar residues" evidence="5">
    <location>
        <begin position="955"/>
        <end position="964"/>
    </location>
</feature>
<evidence type="ECO:0000313" key="10">
    <source>
        <dbReference type="Proteomes" id="UP001149400"/>
    </source>
</evidence>
<dbReference type="Pfam" id="PF18947">
    <property type="entry name" value="HAMP_2"/>
    <property type="match status" value="1"/>
</dbReference>
<comment type="caution">
    <text evidence="9">The sequence shown here is derived from an EMBL/GenBank/DDBJ whole genome shotgun (WGS) entry which is preliminary data.</text>
</comment>
<sequence length="964" mass="106395">MNRRYFRYTIGKRLVLGFGLIMTILVAAVSLSNQRLADVNILERELVDKTFPATLASNQLVAEVNRSLAILRGYVVLGDDEFLSKRQTTWENIEEQLVVLSQAISSSHINNDKYMAKIETLKDNLRLYRAAQDDIERIAHTADEQPAMKIYAEQVEPIMMRLVSAINLLTSIERDLPSTPERKELLGLFAESSASFSLGLAAARSYLISGEVVFKSTFFEKWTTNENNLFAIEDKKHLLTREQAKLFREYSDYRDQFSPVVMQMFEVRDTEQWNMSQYLLGTKASPLATLSLTLIEEIVSLQEEALNTDVKTLDNLNKEITTVLALTGVVGVILGIVIAVLITRSVTTPLTKMTRSLKQISRTGDYSLRLTVKGNDEISQSSAAFNSLMDATQNALSEINTVMARISEGDLSVRIQGDYCGDLLSIKEATNLSLNNAELAEQAKRDYEHTSRIIAEENAQVRQALDGVSNNIMLANNDNEVIYLNEAASAMLREAKSDFSQEIKGFNPDDIIGKSIDAFHRHPAKQRKILSSLSQPFSSEFCVGNKVMTINAMPMRNINGDRIGTAIEWKDRTAEVAIEREIAEVVSRATRGEFGQRIELAGKEGFFYNLAEGLNLLTENVDNSLADMQHILAAMAKGDLTQQVEKDYSGRLAQLKKDTNQTIDKLTDVIHSIRETSSTVAASSREIVTGNQDLSARTEAQATSLQSTAASMEQMTGTVKHSAENAFSTKMVSMKARAKAREGGHTISRTIDAMRDITEASDEITQITTVIDGIAFQTNLLALNAAVEAARAGEQGRGFAVVAGEVRNLAQRSANAAKAIKDLIEASKKKVAIGSDLVEESGKTLTEIVAMVEDVGSKMEEISDAAQEQSVGIEQVNLAIAKMDDMTQQNAALVQQATTASESMWHLSQDMTEMLAFFALPNHTTELSNQDHDTTNSIADHLIFDDEDEDDDEGSNISKGTSEF</sequence>
<dbReference type="PRINTS" id="PR00260">
    <property type="entry name" value="CHEMTRNSDUCR"/>
</dbReference>
<keyword evidence="6" id="KW-0472">Membrane</keyword>
<dbReference type="Pfam" id="PF00015">
    <property type="entry name" value="MCPsignal"/>
    <property type="match status" value="1"/>
</dbReference>
<dbReference type="SMART" id="SM00283">
    <property type="entry name" value="MA"/>
    <property type="match status" value="1"/>
</dbReference>
<feature type="domain" description="Methyl-accepting transducer" evidence="7">
    <location>
        <begin position="676"/>
        <end position="905"/>
    </location>
</feature>
<feature type="region of interest" description="Disordered" evidence="5">
    <location>
        <begin position="944"/>
        <end position="964"/>
    </location>
</feature>
<dbReference type="CDD" id="cd06225">
    <property type="entry name" value="HAMP"/>
    <property type="match status" value="1"/>
</dbReference>
<dbReference type="InterPro" id="IPR004090">
    <property type="entry name" value="Chemotax_Me-accpt_rcpt"/>
</dbReference>
<proteinExistence type="inferred from homology"/>
<keyword evidence="6" id="KW-0812">Transmembrane</keyword>
<dbReference type="CDD" id="cd11386">
    <property type="entry name" value="MCP_signal"/>
    <property type="match status" value="1"/>
</dbReference>
<evidence type="ECO:0000256" key="3">
    <source>
        <dbReference type="ARBA" id="ARBA00029447"/>
    </source>
</evidence>
<feature type="compositionally biased region" description="Acidic residues" evidence="5">
    <location>
        <begin position="945"/>
        <end position="954"/>
    </location>
</feature>
<dbReference type="InterPro" id="IPR003660">
    <property type="entry name" value="HAMP_dom"/>
</dbReference>
<evidence type="ECO:0000256" key="6">
    <source>
        <dbReference type="SAM" id="Phobius"/>
    </source>
</evidence>
<dbReference type="InterPro" id="IPR051310">
    <property type="entry name" value="MCP_chemotaxis"/>
</dbReference>
<accession>A0ABT5R498</accession>
<dbReference type="SUPFAM" id="SSF158472">
    <property type="entry name" value="HAMP domain-like"/>
    <property type="match status" value="1"/>
</dbReference>
<evidence type="ECO:0000259" key="7">
    <source>
        <dbReference type="PROSITE" id="PS50111"/>
    </source>
</evidence>
<reference evidence="9" key="1">
    <citation type="submission" date="2021-12" db="EMBL/GenBank/DDBJ databases">
        <title>Enterovibrio ZSDZ35 sp. nov. and Enterovibrio ZSDZ42 sp. nov., isolated from coastal seawater in Qingdao.</title>
        <authorList>
            <person name="Zhang P."/>
        </authorList>
    </citation>
    <scope>NUCLEOTIDE SEQUENCE</scope>
    <source>
        <strain evidence="9">ZSDZ42</strain>
    </source>
</reference>
<feature type="domain" description="HAMP" evidence="8">
    <location>
        <begin position="619"/>
        <end position="671"/>
    </location>
</feature>
<name>A0ABT5R498_9GAMM</name>
<evidence type="ECO:0000256" key="1">
    <source>
        <dbReference type="ARBA" id="ARBA00022481"/>
    </source>
</evidence>
<evidence type="ECO:0000259" key="8">
    <source>
        <dbReference type="PROSITE" id="PS50885"/>
    </source>
</evidence>
<keyword evidence="6" id="KW-1133">Transmembrane helix</keyword>
<feature type="transmembrane region" description="Helical" evidence="6">
    <location>
        <begin position="323"/>
        <end position="343"/>
    </location>
</feature>
<dbReference type="PROSITE" id="PS50111">
    <property type="entry name" value="CHEMOTAXIS_TRANSDUC_2"/>
    <property type="match status" value="1"/>
</dbReference>
<dbReference type="EMBL" id="JAJUBC010000024">
    <property type="protein sequence ID" value="MDD1795098.1"/>
    <property type="molecule type" value="Genomic_DNA"/>
</dbReference>